<evidence type="ECO:0000313" key="2">
    <source>
        <dbReference type="EMBL" id="OPX54347.1"/>
    </source>
</evidence>
<evidence type="ECO:0000259" key="1">
    <source>
        <dbReference type="Pfam" id="PF04993"/>
    </source>
</evidence>
<gene>
    <name evidence="2" type="ORF">BTE48_14470</name>
</gene>
<comment type="caution">
    <text evidence="2">The sequence shown here is derived from an EMBL/GenBank/DDBJ whole genome shotgun (WGS) entry which is preliminary data.</text>
</comment>
<dbReference type="Pfam" id="PF04993">
    <property type="entry name" value="TfoX_N"/>
    <property type="match status" value="1"/>
</dbReference>
<dbReference type="EMBL" id="MTSM01000027">
    <property type="protein sequence ID" value="OPX54347.1"/>
    <property type="molecule type" value="Genomic_DNA"/>
</dbReference>
<dbReference type="InterPro" id="IPR007076">
    <property type="entry name" value="TfoX_N"/>
</dbReference>
<keyword evidence="3" id="KW-1185">Reference proteome</keyword>
<proteinExistence type="predicted"/>
<accession>A0A1T4S9U1</accession>
<reference evidence="2 3" key="1">
    <citation type="submission" date="2017-01" db="EMBL/GenBank/DDBJ databases">
        <title>Genome Sequencing of a Marine Spirillum, Oceanospirillum multiglobuliferum ATCC 33336, from Japan.</title>
        <authorList>
            <person name="Carney J.G."/>
            <person name="Trachtenberg A.M."/>
            <person name="Rheaume B.A."/>
            <person name="Linnane J.D."/>
            <person name="Pitts N.L."/>
            <person name="Mykles D.L."/>
            <person name="Maclea K.S."/>
        </authorList>
    </citation>
    <scope>NUCLEOTIDE SEQUENCE [LARGE SCALE GENOMIC DNA]</scope>
    <source>
        <strain evidence="2 3">ATCC 33336</strain>
    </source>
</reference>
<name>A0A1T4S9U1_9GAMM</name>
<organism evidence="2 3">
    <name type="scientific">Oceanospirillum multiglobuliferum</name>
    <dbReference type="NCBI Taxonomy" id="64969"/>
    <lineage>
        <taxon>Bacteria</taxon>
        <taxon>Pseudomonadati</taxon>
        <taxon>Pseudomonadota</taxon>
        <taxon>Gammaproteobacteria</taxon>
        <taxon>Oceanospirillales</taxon>
        <taxon>Oceanospirillaceae</taxon>
        <taxon>Oceanospirillum</taxon>
    </lineage>
</organism>
<protein>
    <recommendedName>
        <fullName evidence="1">TfoX N-terminal domain-containing protein</fullName>
    </recommendedName>
</protein>
<dbReference type="Gene3D" id="3.30.1460.30">
    <property type="entry name" value="YgaC/TfoX-N like chaperone"/>
    <property type="match status" value="1"/>
</dbReference>
<dbReference type="STRING" id="64969.SAMN02745127_02876"/>
<dbReference type="Proteomes" id="UP000191418">
    <property type="component" value="Unassembled WGS sequence"/>
</dbReference>
<dbReference type="SUPFAM" id="SSF159894">
    <property type="entry name" value="YgaC/TfoX-N like"/>
    <property type="match status" value="1"/>
</dbReference>
<dbReference type="OrthoDB" id="214902at2"/>
<dbReference type="AlphaFoldDB" id="A0A1T4S9U1"/>
<dbReference type="RefSeq" id="WP_078746391.1">
    <property type="nucleotide sequence ID" value="NZ_FUXG01000026.1"/>
</dbReference>
<feature type="domain" description="TfoX N-terminal" evidence="1">
    <location>
        <begin position="20"/>
        <end position="98"/>
    </location>
</feature>
<sequence>MAYDTGLAERIREQLRGNLYITEKKMFGGLCFLHDGNMLCGIVKDELMLRTGPDLYAILLTKPYAREMDFTGRPMKGMLIVETQGFSEDTDLKWWLDQVLVFVSALPPKVNQKRLPTARP</sequence>
<evidence type="ECO:0000313" key="3">
    <source>
        <dbReference type="Proteomes" id="UP000191418"/>
    </source>
</evidence>